<evidence type="ECO:0000313" key="2">
    <source>
        <dbReference type="Proteomes" id="UP001597263"/>
    </source>
</evidence>
<protein>
    <submittedName>
        <fullName evidence="1">Uncharacterized protein</fullName>
    </submittedName>
</protein>
<gene>
    <name evidence="1" type="ORF">ACFQ35_09565</name>
</gene>
<sequence>MAKDVLRFFFDYGAGGCLWAGDTATRDRLDIGPVDAVAFDCEGRVSKPACVELSELAQSLRDQLDFEHSCYLNPLYPPDPSLWTQALCESFNTNVDRLLAILRHEIGKDYEILDEQIRYVEDPQLDDYLAVNPGLTRLNEVKVRTVR</sequence>
<dbReference type="RefSeq" id="WP_289388020.1">
    <property type="nucleotide sequence ID" value="NZ_JAUCBM010000008.1"/>
</dbReference>
<evidence type="ECO:0000313" key="1">
    <source>
        <dbReference type="EMBL" id="MFD1227383.1"/>
    </source>
</evidence>
<proteinExistence type="predicted"/>
<dbReference type="Proteomes" id="UP001597263">
    <property type="component" value="Unassembled WGS sequence"/>
</dbReference>
<comment type="caution">
    <text evidence="1">The sequence shown here is derived from an EMBL/GenBank/DDBJ whole genome shotgun (WGS) entry which is preliminary data.</text>
</comment>
<organism evidence="1 2">
    <name type="scientific">Pseudochrobactrum kiredjianiae</name>
    <dbReference type="NCBI Taxonomy" id="386305"/>
    <lineage>
        <taxon>Bacteria</taxon>
        <taxon>Pseudomonadati</taxon>
        <taxon>Pseudomonadota</taxon>
        <taxon>Alphaproteobacteria</taxon>
        <taxon>Hyphomicrobiales</taxon>
        <taxon>Brucellaceae</taxon>
        <taxon>Pseudochrobactrum</taxon>
    </lineage>
</organism>
<dbReference type="EMBL" id="JBHTMA010000034">
    <property type="protein sequence ID" value="MFD1227383.1"/>
    <property type="molecule type" value="Genomic_DNA"/>
</dbReference>
<name>A0ABW3V2W2_9HYPH</name>
<accession>A0ABW3V2W2</accession>
<keyword evidence="2" id="KW-1185">Reference proteome</keyword>
<reference evidence="2" key="1">
    <citation type="journal article" date="2019" name="Int. J. Syst. Evol. Microbiol.">
        <title>The Global Catalogue of Microorganisms (GCM) 10K type strain sequencing project: providing services to taxonomists for standard genome sequencing and annotation.</title>
        <authorList>
            <consortium name="The Broad Institute Genomics Platform"/>
            <consortium name="The Broad Institute Genome Sequencing Center for Infectious Disease"/>
            <person name="Wu L."/>
            <person name="Ma J."/>
        </authorList>
    </citation>
    <scope>NUCLEOTIDE SEQUENCE [LARGE SCALE GENOMIC DNA]</scope>
    <source>
        <strain evidence="2">CCUG 49584</strain>
    </source>
</reference>